<evidence type="ECO:0000313" key="2">
    <source>
        <dbReference type="Proteomes" id="UP000230833"/>
    </source>
</evidence>
<dbReference type="EMBL" id="PCYL01000019">
    <property type="protein sequence ID" value="PIR46933.1"/>
    <property type="molecule type" value="Genomic_DNA"/>
</dbReference>
<name>A0A2H0RK99_9BACT</name>
<evidence type="ECO:0000313" key="1">
    <source>
        <dbReference type="EMBL" id="PIR46933.1"/>
    </source>
</evidence>
<organism evidence="1 2">
    <name type="scientific">Candidatus Vogelbacteria bacterium CG10_big_fil_rev_8_21_14_0_10_45_14</name>
    <dbReference type="NCBI Taxonomy" id="1975042"/>
    <lineage>
        <taxon>Bacteria</taxon>
        <taxon>Candidatus Vogeliibacteriota</taxon>
    </lineage>
</organism>
<sequence length="586" mass="67748">MSKTPLFDVALDEYFKALTLDEKGGVVKTCRVSGKDFYVHPKDVNFCKKIRVPLPSVSPEERFRLMLSFENSYNLFADKSSLSGKPIISIHPHGHKYPVYEHTEWHSDKWDRHSFEKDYKEGVPFLAQFKEMIEVMPRPNLISDTSNANSEYTNESFHLRNSYLTFYSFNSDNILYADGAFNSRDCMDGFSFWNCDSCYTLKQVGDSWKAFFVEDSINIRESYFLYDCRSSKNCFMSSNLRNKEYVFRNEQLTKAEYEEKIKSVNLGNYVELEKYKEEFIELKRSAARRPAIIDRSVNCDGHYIDNSKDCHKAMWMGDCENVDYSMSCMNFKDCQFVLGGNDGSGSQLDYLTCFSFGTNYGVRFSIFAKDCRNLEYCDSLRNSSDCFGCFGLTNAKYCILNKEYSEVDYLKTLDRIKTGMLKEGTYGEFFPANISPYPYNITLAIAYPGFDDAEVARGYGYRVEKIETGDTGVGANVLKAEDVPLDVKDVNDDVSKAVIEDKGNGKHFRIIPRELEFYKKNNIALPRKGPLRRLEDWRTDEGNISLDMTIYKRDCSKCGVEITTLYRPDQFQDTVYCDRCYNESLK</sequence>
<accession>A0A2H0RK99</accession>
<dbReference type="Proteomes" id="UP000230833">
    <property type="component" value="Unassembled WGS sequence"/>
</dbReference>
<protein>
    <submittedName>
        <fullName evidence="1">Uncharacterized protein</fullName>
    </submittedName>
</protein>
<proteinExistence type="predicted"/>
<comment type="caution">
    <text evidence="1">The sequence shown here is derived from an EMBL/GenBank/DDBJ whole genome shotgun (WGS) entry which is preliminary data.</text>
</comment>
<reference evidence="1 2" key="1">
    <citation type="submission" date="2017-09" db="EMBL/GenBank/DDBJ databases">
        <title>Depth-based differentiation of microbial function through sediment-hosted aquifers and enrichment of novel symbionts in the deep terrestrial subsurface.</title>
        <authorList>
            <person name="Probst A.J."/>
            <person name="Ladd B."/>
            <person name="Jarett J.K."/>
            <person name="Geller-Mcgrath D.E."/>
            <person name="Sieber C.M."/>
            <person name="Emerson J.B."/>
            <person name="Anantharaman K."/>
            <person name="Thomas B.C."/>
            <person name="Malmstrom R."/>
            <person name="Stieglmeier M."/>
            <person name="Klingl A."/>
            <person name="Woyke T."/>
            <person name="Ryan C.M."/>
            <person name="Banfield J.F."/>
        </authorList>
    </citation>
    <scope>NUCLEOTIDE SEQUENCE [LARGE SCALE GENOMIC DNA]</scope>
    <source>
        <strain evidence="1">CG10_big_fil_rev_8_21_14_0_10_45_14</strain>
    </source>
</reference>
<gene>
    <name evidence="1" type="ORF">COV07_01570</name>
</gene>
<dbReference type="AlphaFoldDB" id="A0A2H0RK99"/>